<dbReference type="InterPro" id="IPR036388">
    <property type="entry name" value="WH-like_DNA-bd_sf"/>
</dbReference>
<evidence type="ECO:0000259" key="4">
    <source>
        <dbReference type="Pfam" id="PF00392"/>
    </source>
</evidence>
<sequence>MSRKYDEIKAFLKAEALKPESRLRMPTIAELMRRFHASQSPVSRAVHDLEKEGVLYCRRGTGIVSRSGAAPFTVRPPAEEAGRGNVAFLCVDYFASTIWQMEHTLNAYARQLGFTARNYRLQRDSDRSGLLRDVARTENLRGVVLMSSADHLEDGVLEQLGAFPCPAVILDSYFTYDELPDNVSLLLPDARANGQSCIRCFRDKGHRRIGFIRAVPDGTIPQQMIAGAQEAAAESGIELTLLSGAIKSWESSREASRKVTLDSLGEIRERELTGLIYIGSAGAFAGRRVLWEHGIRVPEEVGILAHGDDPILQDCTPALSSTRTDFTAMSRDALDILAGNLPRQRERRYPAVIVDRESIPHK</sequence>
<dbReference type="Proteomes" id="UP000245959">
    <property type="component" value="Unassembled WGS sequence"/>
</dbReference>
<evidence type="ECO:0000259" key="5">
    <source>
        <dbReference type="Pfam" id="PF13377"/>
    </source>
</evidence>
<dbReference type="SUPFAM" id="SSF53822">
    <property type="entry name" value="Periplasmic binding protein-like I"/>
    <property type="match status" value="1"/>
</dbReference>
<dbReference type="OrthoDB" id="9801546at2"/>
<organism evidence="6 7">
    <name type="scientific">Victivallis vadensis</name>
    <dbReference type="NCBI Taxonomy" id="172901"/>
    <lineage>
        <taxon>Bacteria</taxon>
        <taxon>Pseudomonadati</taxon>
        <taxon>Lentisphaerota</taxon>
        <taxon>Lentisphaeria</taxon>
        <taxon>Victivallales</taxon>
        <taxon>Victivallaceae</taxon>
        <taxon>Victivallis</taxon>
    </lineage>
</organism>
<dbReference type="Pfam" id="PF13377">
    <property type="entry name" value="Peripla_BP_3"/>
    <property type="match status" value="1"/>
</dbReference>
<dbReference type="PANTHER" id="PTHR30146">
    <property type="entry name" value="LACI-RELATED TRANSCRIPTIONAL REPRESSOR"/>
    <property type="match status" value="1"/>
</dbReference>
<dbReference type="InterPro" id="IPR046335">
    <property type="entry name" value="LacI/GalR-like_sensor"/>
</dbReference>
<keyword evidence="3" id="KW-0804">Transcription</keyword>
<keyword evidence="2 6" id="KW-0238">DNA-binding</keyword>
<dbReference type="InterPro" id="IPR036390">
    <property type="entry name" value="WH_DNA-bd_sf"/>
</dbReference>
<dbReference type="GO" id="GO:0003700">
    <property type="term" value="F:DNA-binding transcription factor activity"/>
    <property type="evidence" value="ECO:0007669"/>
    <property type="project" value="InterPro"/>
</dbReference>
<dbReference type="Gene3D" id="3.40.50.2300">
    <property type="match status" value="2"/>
</dbReference>
<protein>
    <submittedName>
        <fullName evidence="6">DNA-binding LacI/PurR family transcriptional regulator</fullName>
    </submittedName>
</protein>
<dbReference type="PANTHER" id="PTHR30146:SF24">
    <property type="entry name" value="XYLOSE OPERON REGULATORY PROTEIN"/>
    <property type="match status" value="1"/>
</dbReference>
<name>A0A2U1B8L7_9BACT</name>
<evidence type="ECO:0000256" key="3">
    <source>
        <dbReference type="ARBA" id="ARBA00023163"/>
    </source>
</evidence>
<dbReference type="GO" id="GO:0000976">
    <property type="term" value="F:transcription cis-regulatory region binding"/>
    <property type="evidence" value="ECO:0007669"/>
    <property type="project" value="TreeGrafter"/>
</dbReference>
<dbReference type="AlphaFoldDB" id="A0A2U1B8L7"/>
<evidence type="ECO:0000256" key="2">
    <source>
        <dbReference type="ARBA" id="ARBA00023125"/>
    </source>
</evidence>
<evidence type="ECO:0000313" key="6">
    <source>
        <dbReference type="EMBL" id="PVY45005.1"/>
    </source>
</evidence>
<dbReference type="Pfam" id="PF00392">
    <property type="entry name" value="GntR"/>
    <property type="match status" value="1"/>
</dbReference>
<proteinExistence type="predicted"/>
<dbReference type="InterPro" id="IPR028082">
    <property type="entry name" value="Peripla_BP_I"/>
</dbReference>
<dbReference type="SUPFAM" id="SSF46785">
    <property type="entry name" value="Winged helix' DNA-binding domain"/>
    <property type="match status" value="1"/>
</dbReference>
<evidence type="ECO:0000313" key="7">
    <source>
        <dbReference type="Proteomes" id="UP000245959"/>
    </source>
</evidence>
<keyword evidence="1" id="KW-0805">Transcription regulation</keyword>
<dbReference type="EMBL" id="QEKH01000004">
    <property type="protein sequence ID" value="PVY45005.1"/>
    <property type="molecule type" value="Genomic_DNA"/>
</dbReference>
<dbReference type="RefSeq" id="WP_116882993.1">
    <property type="nucleotide sequence ID" value="NZ_CABMMC010000008.1"/>
</dbReference>
<evidence type="ECO:0000256" key="1">
    <source>
        <dbReference type="ARBA" id="ARBA00023015"/>
    </source>
</evidence>
<feature type="domain" description="Transcriptional regulator LacI/GalR-like sensor" evidence="5">
    <location>
        <begin position="200"/>
        <end position="358"/>
    </location>
</feature>
<keyword evidence="7" id="KW-1185">Reference proteome</keyword>
<gene>
    <name evidence="6" type="ORF">C8D82_104150</name>
</gene>
<dbReference type="InterPro" id="IPR000524">
    <property type="entry name" value="Tscrpt_reg_HTH_GntR"/>
</dbReference>
<dbReference type="GeneID" id="78294318"/>
<accession>A0A2U1B8L7</accession>
<comment type="caution">
    <text evidence="6">The sequence shown here is derived from an EMBL/GenBank/DDBJ whole genome shotgun (WGS) entry which is preliminary data.</text>
</comment>
<reference evidence="6 7" key="1">
    <citation type="submission" date="2018-04" db="EMBL/GenBank/DDBJ databases">
        <title>Genomic Encyclopedia of Type Strains, Phase IV (KMG-IV): sequencing the most valuable type-strain genomes for metagenomic binning, comparative biology and taxonomic classification.</title>
        <authorList>
            <person name="Goeker M."/>
        </authorList>
    </citation>
    <scope>NUCLEOTIDE SEQUENCE [LARGE SCALE GENOMIC DNA]</scope>
    <source>
        <strain evidence="6 7">DSM 14823</strain>
    </source>
</reference>
<dbReference type="Gene3D" id="1.10.10.10">
    <property type="entry name" value="Winged helix-like DNA-binding domain superfamily/Winged helix DNA-binding domain"/>
    <property type="match status" value="1"/>
</dbReference>
<feature type="domain" description="HTH gntR-type" evidence="4">
    <location>
        <begin position="5"/>
        <end position="63"/>
    </location>
</feature>